<evidence type="ECO:0000313" key="3">
    <source>
        <dbReference type="EMBL" id="STX52316.1"/>
    </source>
</evidence>
<dbReference type="Gene3D" id="3.40.50.2300">
    <property type="match status" value="1"/>
</dbReference>
<feature type="modified residue" description="4-aspartylphosphate" evidence="1">
    <location>
        <position position="67"/>
    </location>
</feature>
<dbReference type="SMART" id="SM00448">
    <property type="entry name" value="REC"/>
    <property type="match status" value="1"/>
</dbReference>
<name>A0A378JLW3_9GAMM</name>
<protein>
    <submittedName>
        <fullName evidence="3">Two-component response regulator</fullName>
    </submittedName>
</protein>
<evidence type="ECO:0000259" key="2">
    <source>
        <dbReference type="PROSITE" id="PS50110"/>
    </source>
</evidence>
<feature type="domain" description="Response regulatory" evidence="2">
    <location>
        <begin position="9"/>
        <end position="134"/>
    </location>
</feature>
<dbReference type="SUPFAM" id="SSF52172">
    <property type="entry name" value="CheY-like"/>
    <property type="match status" value="1"/>
</dbReference>
<dbReference type="PANTHER" id="PTHR44520">
    <property type="entry name" value="RESPONSE REGULATOR RCP1-RELATED"/>
    <property type="match status" value="1"/>
</dbReference>
<proteinExistence type="predicted"/>
<dbReference type="InterPro" id="IPR052893">
    <property type="entry name" value="TCS_response_regulator"/>
</dbReference>
<keyword evidence="4" id="KW-1185">Reference proteome</keyword>
<dbReference type="PROSITE" id="PS50110">
    <property type="entry name" value="RESPONSE_REGULATORY"/>
    <property type="match status" value="1"/>
</dbReference>
<evidence type="ECO:0000256" key="1">
    <source>
        <dbReference type="PROSITE-ProRule" id="PRU00169"/>
    </source>
</evidence>
<dbReference type="OrthoDB" id="9793549at2"/>
<accession>A0A378JLW3</accession>
<dbReference type="Proteomes" id="UP000254794">
    <property type="component" value="Unassembled WGS sequence"/>
</dbReference>
<dbReference type="InterPro" id="IPR001789">
    <property type="entry name" value="Sig_transdc_resp-reg_receiver"/>
</dbReference>
<dbReference type="EMBL" id="UGOD01000001">
    <property type="protein sequence ID" value="STX52316.1"/>
    <property type="molecule type" value="Genomic_DNA"/>
</dbReference>
<dbReference type="Pfam" id="PF00072">
    <property type="entry name" value="Response_reg"/>
    <property type="match status" value="1"/>
</dbReference>
<dbReference type="CDD" id="cd17557">
    <property type="entry name" value="REC_Rcp-like"/>
    <property type="match status" value="1"/>
</dbReference>
<dbReference type="InterPro" id="IPR011006">
    <property type="entry name" value="CheY-like_superfamily"/>
</dbReference>
<dbReference type="RefSeq" id="WP_115331885.1">
    <property type="nucleotide sequence ID" value="NZ_CAAAHP010000005.1"/>
</dbReference>
<reference evidence="3 4" key="1">
    <citation type="submission" date="2018-06" db="EMBL/GenBank/DDBJ databases">
        <authorList>
            <consortium name="Pathogen Informatics"/>
            <person name="Doyle S."/>
        </authorList>
    </citation>
    <scope>NUCLEOTIDE SEQUENCE [LARGE SCALE GENOMIC DNA]</scope>
    <source>
        <strain evidence="3 4">NCTC13316</strain>
    </source>
</reference>
<sequence length="148" mass="17068">MRERLQPIQILLIEDSIGDIRLTEEVFKESNLKINLSIVMDGVEAMAFLRQEGEYTNALRPDFILLDLNLPKKDGRQVLKEIKEDPTLAAIPIAVLSLLSAEEDILQAYKMYANCYITKPLDIEQYIEAIKTIENFWFKTVTLPPRIE</sequence>
<dbReference type="AlphaFoldDB" id="A0A378JLW3"/>
<dbReference type="GO" id="GO:0000160">
    <property type="term" value="P:phosphorelay signal transduction system"/>
    <property type="evidence" value="ECO:0007669"/>
    <property type="project" value="InterPro"/>
</dbReference>
<dbReference type="PANTHER" id="PTHR44520:SF2">
    <property type="entry name" value="RESPONSE REGULATOR RCP1"/>
    <property type="match status" value="1"/>
</dbReference>
<gene>
    <name evidence="3" type="primary">rcp1_2</name>
    <name evidence="3" type="ORF">NCTC13316_02429</name>
</gene>
<organism evidence="3 4">
    <name type="scientific">Legionella busanensis</name>
    <dbReference type="NCBI Taxonomy" id="190655"/>
    <lineage>
        <taxon>Bacteria</taxon>
        <taxon>Pseudomonadati</taxon>
        <taxon>Pseudomonadota</taxon>
        <taxon>Gammaproteobacteria</taxon>
        <taxon>Legionellales</taxon>
        <taxon>Legionellaceae</taxon>
        <taxon>Legionella</taxon>
    </lineage>
</organism>
<evidence type="ECO:0000313" key="4">
    <source>
        <dbReference type="Proteomes" id="UP000254794"/>
    </source>
</evidence>
<keyword evidence="1" id="KW-0597">Phosphoprotein</keyword>